<dbReference type="PROSITE" id="PS00107">
    <property type="entry name" value="PROTEIN_KINASE_ATP"/>
    <property type="match status" value="1"/>
</dbReference>
<dbReference type="PRINTS" id="PR00320">
    <property type="entry name" value="GPROTEINBRPT"/>
</dbReference>
<dbReference type="CDD" id="cd00200">
    <property type="entry name" value="WD40"/>
    <property type="match status" value="1"/>
</dbReference>
<keyword evidence="2" id="KW-0677">Repeat</keyword>
<reference evidence="7 8" key="1">
    <citation type="submission" date="2016-10" db="EMBL/GenBank/DDBJ databases">
        <title>Description of Gloeomargarita lithophora gen. nov., sp. nov., a thylakoid-bearing basal-branching cyanobacterium with intracellular carbonates, and proposal for Gloeomargaritales ord. nov.</title>
        <authorList>
            <person name="Moreira D."/>
            <person name="Tavera R."/>
            <person name="Benzerara K."/>
            <person name="Skouri-Panet F."/>
            <person name="Couradeau E."/>
            <person name="Gerard E."/>
            <person name="Loussert C."/>
            <person name="Novelo E."/>
            <person name="Zivanovic Y."/>
            <person name="Lopez-Garcia P."/>
        </authorList>
    </citation>
    <scope>NUCLEOTIDE SEQUENCE [LARGE SCALE GENOMIC DNA]</scope>
    <source>
        <strain evidence="7 8">D10</strain>
    </source>
</reference>
<organism evidence="7 8">
    <name type="scientific">Gloeomargarita lithophora Alchichica-D10</name>
    <dbReference type="NCBI Taxonomy" id="1188229"/>
    <lineage>
        <taxon>Bacteria</taxon>
        <taxon>Bacillati</taxon>
        <taxon>Cyanobacteriota</taxon>
        <taxon>Cyanophyceae</taxon>
        <taxon>Gloeomargaritales</taxon>
        <taxon>Gloeomargaritaceae</taxon>
        <taxon>Gloeomargarita</taxon>
    </lineage>
</organism>
<dbReference type="Pfam" id="PF00400">
    <property type="entry name" value="WD40"/>
    <property type="match status" value="7"/>
</dbReference>
<dbReference type="OrthoDB" id="500858at2"/>
<feature type="repeat" description="WD" evidence="3">
    <location>
        <begin position="388"/>
        <end position="429"/>
    </location>
</feature>
<feature type="repeat" description="WD" evidence="3">
    <location>
        <begin position="577"/>
        <end position="608"/>
    </location>
</feature>
<evidence type="ECO:0000256" key="5">
    <source>
        <dbReference type="SAM" id="MobiDB-lite"/>
    </source>
</evidence>
<proteinExistence type="predicted"/>
<dbReference type="PANTHER" id="PTHR19879">
    <property type="entry name" value="TRANSCRIPTION INITIATION FACTOR TFIID"/>
    <property type="match status" value="1"/>
</dbReference>
<keyword evidence="7" id="KW-0418">Kinase</keyword>
<name>A0A1J0AA38_9CYAN</name>
<dbReference type="Gene3D" id="2.130.10.10">
    <property type="entry name" value="YVTN repeat-like/Quinoprotein amine dehydrogenase"/>
    <property type="match status" value="3"/>
</dbReference>
<dbReference type="AlphaFoldDB" id="A0A1J0AA38"/>
<dbReference type="CDD" id="cd14014">
    <property type="entry name" value="STKc_PknB_like"/>
    <property type="match status" value="1"/>
</dbReference>
<dbReference type="NCBIfam" id="NF045510">
    <property type="entry name" value="4Cys_prefix_kin"/>
    <property type="match status" value="1"/>
</dbReference>
<sequence length="686" mass="74347">MSYCLNPDCPAPENAPTELNCCACGSSLVLKGRYRAVKPIGQGNFGRTFQAVDESIPSRPPCVIKLFQPQVIQSPEAMQKAVTLFEQEAVQLDRLGNHPHIPDLLAYFILDGKSYLVQKFIDGQDLSGELLRKGAFDEAKVRQLLADLLPVLDYIHKENVIHRDVKPKNIIRQQSDQKLFLVDFGAVKFVRESGLFKTGTAIGSSGFAAPEQMMGKAVFASDLYSLGATCIYLLTGISPAKLFNIRENVWLWRQALKQPLSEGLMQLLDKLLQRLPGQRFGSAALALTALQNLEQPARPVSTLGRLGVPGGGLSTPLNPLPGLGRVGGSVTATGNTNPPTQTGQPSGRLNPESGRLTQNPPSRIGTRTPPPQVTTVQKDPTWTCLHTLAGHSNWVKAVRFSPDSRYLFSCSRDGMVLCWGLSSLSYPRQLSWGSNNPTALHALALSPDGRFLAAAGEERVIKIWQLPGEKPLRTLGNLFNKHGGTIDSLAMRPDGLVLASASEDKTIKLWQVDNGALLTTLTAHASYVRSVTFTPDGRLIVSGSWDNSIKVWLTDGGDPLRNILGSSSFSGSGFNVVAVSPDGRVIVAGSEDTAAHVWHLHNGDPITTLTGHKEGVRALAYSPNGRYLVTGGWEGSIRVWDGQSYNLLMTLAGHEKGITSLAFSLDQQWLASGSRDNTIKLWQVGK</sequence>
<dbReference type="SUPFAM" id="SSF50978">
    <property type="entry name" value="WD40 repeat-like"/>
    <property type="match status" value="1"/>
</dbReference>
<evidence type="ECO:0000256" key="3">
    <source>
        <dbReference type="PROSITE-ProRule" id="PRU00221"/>
    </source>
</evidence>
<dbReference type="SMART" id="SM00220">
    <property type="entry name" value="S_TKc"/>
    <property type="match status" value="1"/>
</dbReference>
<evidence type="ECO:0000259" key="6">
    <source>
        <dbReference type="PROSITE" id="PS50011"/>
    </source>
</evidence>
<protein>
    <submittedName>
        <fullName evidence="7">Serine/threonine protein kinase</fullName>
    </submittedName>
</protein>
<feature type="repeat" description="WD" evidence="3">
    <location>
        <begin position="433"/>
        <end position="474"/>
    </location>
</feature>
<dbReference type="STRING" id="1188229.GlitD10_0462"/>
<dbReference type="InterPro" id="IPR011009">
    <property type="entry name" value="Kinase-like_dom_sf"/>
</dbReference>
<gene>
    <name evidence="7" type="ORF">GlitD10_0462</name>
</gene>
<evidence type="ECO:0000313" key="7">
    <source>
        <dbReference type="EMBL" id="APB32773.1"/>
    </source>
</evidence>
<feature type="repeat" description="WD" evidence="3">
    <location>
        <begin position="651"/>
        <end position="686"/>
    </location>
</feature>
<dbReference type="PROSITE" id="PS50011">
    <property type="entry name" value="PROTEIN_KINASE_DOM"/>
    <property type="match status" value="1"/>
</dbReference>
<dbReference type="SUPFAM" id="SSF56112">
    <property type="entry name" value="Protein kinase-like (PK-like)"/>
    <property type="match status" value="1"/>
</dbReference>
<keyword evidence="1 3" id="KW-0853">WD repeat</keyword>
<feature type="domain" description="Protein kinase" evidence="6">
    <location>
        <begin position="34"/>
        <end position="298"/>
    </location>
</feature>
<dbReference type="InterPro" id="IPR017441">
    <property type="entry name" value="Protein_kinase_ATP_BS"/>
</dbReference>
<feature type="binding site" evidence="4">
    <location>
        <position position="65"/>
    </location>
    <ligand>
        <name>ATP</name>
        <dbReference type="ChEBI" id="CHEBI:30616"/>
    </ligand>
</feature>
<dbReference type="KEGG" id="glt:GlitD10_0462"/>
<keyword evidence="4" id="KW-0067">ATP-binding</keyword>
<feature type="region of interest" description="Disordered" evidence="5">
    <location>
        <begin position="317"/>
        <end position="377"/>
    </location>
</feature>
<dbReference type="Proteomes" id="UP000180235">
    <property type="component" value="Chromosome"/>
</dbReference>
<keyword evidence="4" id="KW-0547">Nucleotide-binding</keyword>
<dbReference type="Gene3D" id="1.10.510.10">
    <property type="entry name" value="Transferase(Phosphotransferase) domain 1"/>
    <property type="match status" value="1"/>
</dbReference>
<dbReference type="InterPro" id="IPR036322">
    <property type="entry name" value="WD40_repeat_dom_sf"/>
</dbReference>
<feature type="compositionally biased region" description="Polar residues" evidence="5">
    <location>
        <begin position="330"/>
        <end position="347"/>
    </location>
</feature>
<dbReference type="PANTHER" id="PTHR19879:SF9">
    <property type="entry name" value="TRANSCRIPTION INITIATION FACTOR TFIID SUBUNIT 5"/>
    <property type="match status" value="1"/>
</dbReference>
<dbReference type="PROSITE" id="PS50082">
    <property type="entry name" value="WD_REPEATS_2"/>
    <property type="match status" value="7"/>
</dbReference>
<dbReference type="GO" id="GO:0005524">
    <property type="term" value="F:ATP binding"/>
    <property type="evidence" value="ECO:0007669"/>
    <property type="project" value="UniProtKB-UniRule"/>
</dbReference>
<evidence type="ECO:0000256" key="4">
    <source>
        <dbReference type="PROSITE-ProRule" id="PRU10141"/>
    </source>
</evidence>
<keyword evidence="7" id="KW-0723">Serine/threonine-protein kinase</keyword>
<evidence type="ECO:0000256" key="1">
    <source>
        <dbReference type="ARBA" id="ARBA00022574"/>
    </source>
</evidence>
<dbReference type="InterPro" id="IPR000719">
    <property type="entry name" value="Prot_kinase_dom"/>
</dbReference>
<dbReference type="InterPro" id="IPR015943">
    <property type="entry name" value="WD40/YVTN_repeat-like_dom_sf"/>
</dbReference>
<feature type="repeat" description="WD" evidence="3">
    <location>
        <begin position="479"/>
        <end position="520"/>
    </location>
</feature>
<evidence type="ECO:0000256" key="2">
    <source>
        <dbReference type="ARBA" id="ARBA00022737"/>
    </source>
</evidence>
<feature type="repeat" description="WD" evidence="3">
    <location>
        <begin position="609"/>
        <end position="650"/>
    </location>
</feature>
<dbReference type="EMBL" id="CP017675">
    <property type="protein sequence ID" value="APB32773.1"/>
    <property type="molecule type" value="Genomic_DNA"/>
</dbReference>
<dbReference type="SMART" id="SM00320">
    <property type="entry name" value="WD40"/>
    <property type="match status" value="7"/>
</dbReference>
<dbReference type="GO" id="GO:0004674">
    <property type="term" value="F:protein serine/threonine kinase activity"/>
    <property type="evidence" value="ECO:0007669"/>
    <property type="project" value="UniProtKB-KW"/>
</dbReference>
<dbReference type="Pfam" id="PF00069">
    <property type="entry name" value="Pkinase"/>
    <property type="match status" value="1"/>
</dbReference>
<keyword evidence="7" id="KW-0808">Transferase</keyword>
<feature type="repeat" description="WD" evidence="3">
    <location>
        <begin position="521"/>
        <end position="562"/>
    </location>
</feature>
<dbReference type="InterPro" id="IPR001680">
    <property type="entry name" value="WD40_rpt"/>
</dbReference>
<accession>A0A1J0AA38</accession>
<keyword evidence="8" id="KW-1185">Reference proteome</keyword>
<dbReference type="RefSeq" id="WP_071453459.1">
    <property type="nucleotide sequence ID" value="NZ_CP017675.1"/>
</dbReference>
<dbReference type="InterPro" id="IPR020472">
    <property type="entry name" value="WD40_PAC1"/>
</dbReference>
<evidence type="ECO:0000313" key="8">
    <source>
        <dbReference type="Proteomes" id="UP000180235"/>
    </source>
</evidence>
<dbReference type="PROSITE" id="PS50294">
    <property type="entry name" value="WD_REPEATS_REGION"/>
    <property type="match status" value="5"/>
</dbReference>